<evidence type="ECO:0000313" key="1">
    <source>
        <dbReference type="EMBL" id="MBB4926512.1"/>
    </source>
</evidence>
<gene>
    <name evidence="1" type="ORF">FHR34_005505</name>
</gene>
<keyword evidence="2" id="KW-1185">Reference proteome</keyword>
<evidence type="ECO:0000313" key="2">
    <source>
        <dbReference type="Proteomes" id="UP000540506"/>
    </source>
</evidence>
<accession>A0A7W7R6W5</accession>
<protein>
    <submittedName>
        <fullName evidence="1">Uncharacterized protein</fullName>
    </submittedName>
</protein>
<organism evidence="1 2">
    <name type="scientific">Kitasatospora kifunensis</name>
    <name type="common">Streptomyces kifunensis</name>
    <dbReference type="NCBI Taxonomy" id="58351"/>
    <lineage>
        <taxon>Bacteria</taxon>
        <taxon>Bacillati</taxon>
        <taxon>Actinomycetota</taxon>
        <taxon>Actinomycetes</taxon>
        <taxon>Kitasatosporales</taxon>
        <taxon>Streptomycetaceae</taxon>
        <taxon>Kitasatospora</taxon>
    </lineage>
</organism>
<proteinExistence type="predicted"/>
<reference evidence="1 2" key="1">
    <citation type="submission" date="2020-08" db="EMBL/GenBank/DDBJ databases">
        <title>Sequencing the genomes of 1000 actinobacteria strains.</title>
        <authorList>
            <person name="Klenk H.-P."/>
        </authorList>
    </citation>
    <scope>NUCLEOTIDE SEQUENCE [LARGE SCALE GENOMIC DNA]</scope>
    <source>
        <strain evidence="1 2">DSM 41654</strain>
    </source>
</reference>
<dbReference type="Proteomes" id="UP000540506">
    <property type="component" value="Unassembled WGS sequence"/>
</dbReference>
<sequence>MRHGPQNITDVPVKLYLDDECDGSYTELKAFEKRGREAPRAVRQRNARQ</sequence>
<dbReference type="RefSeq" id="WP_184939841.1">
    <property type="nucleotide sequence ID" value="NZ_JACHJV010000001.1"/>
</dbReference>
<dbReference type="AlphaFoldDB" id="A0A7W7R6W5"/>
<comment type="caution">
    <text evidence="1">The sequence shown here is derived from an EMBL/GenBank/DDBJ whole genome shotgun (WGS) entry which is preliminary data.</text>
</comment>
<name>A0A7W7R6W5_KITKI</name>
<dbReference type="EMBL" id="JACHJV010000001">
    <property type="protein sequence ID" value="MBB4926512.1"/>
    <property type="molecule type" value="Genomic_DNA"/>
</dbReference>